<organism evidence="1 2">
    <name type="scientific">Spirosoma rhododendri</name>
    <dbReference type="NCBI Taxonomy" id="2728024"/>
    <lineage>
        <taxon>Bacteria</taxon>
        <taxon>Pseudomonadati</taxon>
        <taxon>Bacteroidota</taxon>
        <taxon>Cytophagia</taxon>
        <taxon>Cytophagales</taxon>
        <taxon>Cytophagaceae</taxon>
        <taxon>Spirosoma</taxon>
    </lineage>
</organism>
<evidence type="ECO:0000313" key="1">
    <source>
        <dbReference type="EMBL" id="QJD81300.1"/>
    </source>
</evidence>
<dbReference type="Proteomes" id="UP000501128">
    <property type="component" value="Chromosome"/>
</dbReference>
<sequence length="115" mass="12376">MMGSNILEERMLEDTLLLFQGGKATDLTAAQGVNLIDGWLMALQGDPNIGQVEGQLNQLREALQNPQPNEATIKSLLLSLADETQTAAEGPNAEGTWTGKLESLSKILRHFGSSI</sequence>
<proteinExistence type="predicted"/>
<reference evidence="1 2" key="1">
    <citation type="submission" date="2020-04" db="EMBL/GenBank/DDBJ databases">
        <title>Genome sequencing of novel species.</title>
        <authorList>
            <person name="Heo J."/>
            <person name="Kim S.-J."/>
            <person name="Kim J.-S."/>
            <person name="Hong S.-B."/>
            <person name="Kwon S.-W."/>
        </authorList>
    </citation>
    <scope>NUCLEOTIDE SEQUENCE [LARGE SCALE GENOMIC DNA]</scope>
    <source>
        <strain evidence="1 2">CJU-R4</strain>
    </source>
</reference>
<accession>A0A7L5E0M1</accession>
<protein>
    <submittedName>
        <fullName evidence="1">Uncharacterized protein</fullName>
    </submittedName>
</protein>
<dbReference type="KEGG" id="srho:HH216_09485"/>
<name>A0A7L5E0M1_9BACT</name>
<gene>
    <name evidence="1" type="ORF">HH216_09485</name>
</gene>
<dbReference type="AlphaFoldDB" id="A0A7L5E0M1"/>
<keyword evidence="2" id="KW-1185">Reference proteome</keyword>
<dbReference type="EMBL" id="CP051677">
    <property type="protein sequence ID" value="QJD81300.1"/>
    <property type="molecule type" value="Genomic_DNA"/>
</dbReference>
<evidence type="ECO:0000313" key="2">
    <source>
        <dbReference type="Proteomes" id="UP000501128"/>
    </source>
</evidence>